<dbReference type="InterPro" id="IPR012337">
    <property type="entry name" value="RNaseH-like_sf"/>
</dbReference>
<evidence type="ECO:0000259" key="1">
    <source>
        <dbReference type="Pfam" id="PF05699"/>
    </source>
</evidence>
<organism evidence="2">
    <name type="scientific">Photinus pyralis</name>
    <name type="common">Common eastern firefly</name>
    <name type="synonym">Lampyris pyralis</name>
    <dbReference type="NCBI Taxonomy" id="7054"/>
    <lineage>
        <taxon>Eukaryota</taxon>
        <taxon>Metazoa</taxon>
        <taxon>Ecdysozoa</taxon>
        <taxon>Arthropoda</taxon>
        <taxon>Hexapoda</taxon>
        <taxon>Insecta</taxon>
        <taxon>Pterygota</taxon>
        <taxon>Neoptera</taxon>
        <taxon>Endopterygota</taxon>
        <taxon>Coleoptera</taxon>
        <taxon>Polyphaga</taxon>
        <taxon>Elateriformia</taxon>
        <taxon>Elateroidea</taxon>
        <taxon>Lampyridae</taxon>
        <taxon>Lampyrinae</taxon>
        <taxon>Photinus</taxon>
    </lineage>
</organism>
<dbReference type="PANTHER" id="PTHR37162">
    <property type="entry name" value="HAT FAMILY DIMERISATION DOMAINCONTAINING PROTEIN-RELATED"/>
    <property type="match status" value="1"/>
</dbReference>
<feature type="domain" description="HAT C-terminal dimerisation" evidence="1">
    <location>
        <begin position="497"/>
        <end position="578"/>
    </location>
</feature>
<dbReference type="EMBL" id="GEZM01037801">
    <property type="protein sequence ID" value="JAV81925.1"/>
    <property type="molecule type" value="Transcribed_RNA"/>
</dbReference>
<dbReference type="AlphaFoldDB" id="A0A1Y1MC79"/>
<dbReference type="InterPro" id="IPR008906">
    <property type="entry name" value="HATC_C_dom"/>
</dbReference>
<proteinExistence type="predicted"/>
<dbReference type="GO" id="GO:0046983">
    <property type="term" value="F:protein dimerization activity"/>
    <property type="evidence" value="ECO:0007669"/>
    <property type="project" value="InterPro"/>
</dbReference>
<sequence>MHINGNVCHLRRHETSTSHVTKYKAAKKTPQITSLLIPNEDEVHLSKKISYAEVKLCAYIAEHNLPLSLMDTLPQLCQDIFPDSTIAKSLKIKRNKCTEIIVKKIAPLLRQDLINDLKTRKFSIIIDESTDVSTKKNLAIVCRYWKNNKVVDNFLGLVELESSTAQSIFNVLKDIMDTSRIPYKNLVAFGADNAAVMQGSINGVQALLRTLCPNIVVIGCSCHSLHLCTSQATKKLPSTIEQFTRDIYAYFAHSSKRLNELKECQVFANEKPHKILRPSQTRWLSLQAVVDRILEQWNPLNLYFQRASLEDNLPTAKAILNALRNPIYKLYLLFLSHILSLINKVNLDLQSEKPKAPILLEELRTLYKTILKYFIKKEILDRQEIIDIDIKKPSSYIDIKSIYFGANAELYLSNLNENDITNNDLHSFRLRCLDFYIELCTEIRRRFNFKDKHLNFISNFVPKVALSGTKLSLTEGFTLFPDINLNYDIVNQEWQLLSESKELHKHSHNLEEFWSAVNVTKNELGEPIYGNLMELVTVGLITPHSSATVERVFSQMFLIKTDIRNSLLVETVEALLHLQISVKQSGSTMLWDPRTYKIC</sequence>
<accession>A0A1Y1MC79</accession>
<dbReference type="PANTHER" id="PTHR37162:SF1">
    <property type="entry name" value="BED-TYPE DOMAIN-CONTAINING PROTEIN"/>
    <property type="match status" value="1"/>
</dbReference>
<dbReference type="Pfam" id="PF05699">
    <property type="entry name" value="Dimer_Tnp_hAT"/>
    <property type="match status" value="1"/>
</dbReference>
<reference evidence="2" key="1">
    <citation type="journal article" date="2016" name="Sci. Rep.">
        <title>Molecular characterization of firefly nuptial gifts: a multi-omics approach sheds light on postcopulatory sexual selection.</title>
        <authorList>
            <person name="Al-Wathiqui N."/>
            <person name="Fallon T.R."/>
            <person name="South A."/>
            <person name="Weng J.K."/>
            <person name="Lewis S.M."/>
        </authorList>
    </citation>
    <scope>NUCLEOTIDE SEQUENCE</scope>
</reference>
<name>A0A1Y1MC79_PHOPY</name>
<protein>
    <recommendedName>
        <fullName evidence="1">HAT C-terminal dimerisation domain-containing protein</fullName>
    </recommendedName>
</protein>
<evidence type="ECO:0000313" key="2">
    <source>
        <dbReference type="EMBL" id="JAV81925.1"/>
    </source>
</evidence>
<dbReference type="SUPFAM" id="SSF53098">
    <property type="entry name" value="Ribonuclease H-like"/>
    <property type="match status" value="1"/>
</dbReference>